<evidence type="ECO:0000256" key="1">
    <source>
        <dbReference type="ARBA" id="ARBA00004141"/>
    </source>
</evidence>
<protein>
    <submittedName>
        <fullName evidence="13">Uncharacterized protein</fullName>
    </submittedName>
</protein>
<keyword evidence="7" id="KW-0915">Sodium</keyword>
<comment type="caution">
    <text evidence="13">The sequence shown here is derived from an EMBL/GenBank/DDBJ whole genome shotgun (WGS) entry which is preliminary data.</text>
</comment>
<keyword evidence="8 12" id="KW-0406">Ion transport</keyword>
<keyword evidence="3 12" id="KW-0813">Transport</keyword>
<dbReference type="EMBL" id="JARKHS020011016">
    <property type="protein sequence ID" value="KAK8778196.1"/>
    <property type="molecule type" value="Genomic_DNA"/>
</dbReference>
<name>A0AAQ4ETV5_AMBAM</name>
<evidence type="ECO:0000313" key="13">
    <source>
        <dbReference type="EMBL" id="KAK8778196.1"/>
    </source>
</evidence>
<evidence type="ECO:0000256" key="10">
    <source>
        <dbReference type="ARBA" id="ARBA00023201"/>
    </source>
</evidence>
<keyword evidence="4 12" id="KW-0894">Sodium channel</keyword>
<accession>A0AAQ4ETV5</accession>
<comment type="subcellular location">
    <subcellularLocation>
        <location evidence="1">Membrane</location>
        <topology evidence="1">Multi-pass membrane protein</topology>
    </subcellularLocation>
</comment>
<dbReference type="InterPro" id="IPR001873">
    <property type="entry name" value="ENaC"/>
</dbReference>
<evidence type="ECO:0000313" key="14">
    <source>
        <dbReference type="Proteomes" id="UP001321473"/>
    </source>
</evidence>
<keyword evidence="14" id="KW-1185">Reference proteome</keyword>
<evidence type="ECO:0000256" key="9">
    <source>
        <dbReference type="ARBA" id="ARBA00023136"/>
    </source>
</evidence>
<dbReference type="AlphaFoldDB" id="A0AAQ4ETV5"/>
<evidence type="ECO:0000256" key="12">
    <source>
        <dbReference type="RuleBase" id="RU000679"/>
    </source>
</evidence>
<evidence type="ECO:0000256" key="11">
    <source>
        <dbReference type="ARBA" id="ARBA00023303"/>
    </source>
</evidence>
<evidence type="ECO:0000256" key="2">
    <source>
        <dbReference type="ARBA" id="ARBA00007193"/>
    </source>
</evidence>
<evidence type="ECO:0000256" key="8">
    <source>
        <dbReference type="ARBA" id="ARBA00023065"/>
    </source>
</evidence>
<evidence type="ECO:0000256" key="6">
    <source>
        <dbReference type="ARBA" id="ARBA00022989"/>
    </source>
</evidence>
<keyword evidence="6" id="KW-1133">Transmembrane helix</keyword>
<dbReference type="Pfam" id="PF00858">
    <property type="entry name" value="ASC"/>
    <property type="match status" value="1"/>
</dbReference>
<evidence type="ECO:0000256" key="5">
    <source>
        <dbReference type="ARBA" id="ARBA00022692"/>
    </source>
</evidence>
<dbReference type="Proteomes" id="UP001321473">
    <property type="component" value="Unassembled WGS sequence"/>
</dbReference>
<dbReference type="GO" id="GO:0016020">
    <property type="term" value="C:membrane"/>
    <property type="evidence" value="ECO:0007669"/>
    <property type="project" value="UniProtKB-SubCell"/>
</dbReference>
<proteinExistence type="inferred from homology"/>
<gene>
    <name evidence="13" type="ORF">V5799_020461</name>
</gene>
<organism evidence="13 14">
    <name type="scientific">Amblyomma americanum</name>
    <name type="common">Lone star tick</name>
    <dbReference type="NCBI Taxonomy" id="6943"/>
    <lineage>
        <taxon>Eukaryota</taxon>
        <taxon>Metazoa</taxon>
        <taxon>Ecdysozoa</taxon>
        <taxon>Arthropoda</taxon>
        <taxon>Chelicerata</taxon>
        <taxon>Arachnida</taxon>
        <taxon>Acari</taxon>
        <taxon>Parasitiformes</taxon>
        <taxon>Ixodida</taxon>
        <taxon>Ixodoidea</taxon>
        <taxon>Ixodidae</taxon>
        <taxon>Amblyomminae</taxon>
        <taxon>Amblyomma</taxon>
    </lineage>
</organism>
<keyword evidence="11 12" id="KW-0407">Ion channel</keyword>
<dbReference type="GO" id="GO:0005272">
    <property type="term" value="F:sodium channel activity"/>
    <property type="evidence" value="ECO:0007669"/>
    <property type="project" value="UniProtKB-KW"/>
</dbReference>
<evidence type="ECO:0000256" key="7">
    <source>
        <dbReference type="ARBA" id="ARBA00023053"/>
    </source>
</evidence>
<keyword evidence="5 12" id="KW-0812">Transmembrane</keyword>
<keyword evidence="10 12" id="KW-0739">Sodium transport</keyword>
<evidence type="ECO:0000256" key="3">
    <source>
        <dbReference type="ARBA" id="ARBA00022448"/>
    </source>
</evidence>
<keyword evidence="9" id="KW-0472">Membrane</keyword>
<reference evidence="13 14" key="1">
    <citation type="journal article" date="2023" name="Arcadia Sci">
        <title>De novo assembly of a long-read Amblyomma americanum tick genome.</title>
        <authorList>
            <person name="Chou S."/>
            <person name="Poskanzer K.E."/>
            <person name="Rollins M."/>
            <person name="Thuy-Boun P.S."/>
        </authorList>
    </citation>
    <scope>NUCLEOTIDE SEQUENCE [LARGE SCALE GENOMIC DNA]</scope>
    <source>
        <strain evidence="13">F_SG_1</strain>
        <tissue evidence="13">Salivary glands</tissue>
    </source>
</reference>
<evidence type="ECO:0000256" key="4">
    <source>
        <dbReference type="ARBA" id="ARBA00022461"/>
    </source>
</evidence>
<sequence>MKALFCATSSSGTAPARKLIQLLIKVGCFIGCVLQSNKIVQSYFEHGSSVVTSDVARQGILFPSVTVCVDAWTNKTRLCEVKGKCTRSSMVEAVFRYGACALHLSWKSYGPPFRVLGAKRSPRTATKRNWVLRHLIISNDEFAELRLESKLNASKTVVFMRTDLFPVIVKAPSTAPFSTLTPIAAQTGRDVTVSMKQVT</sequence>
<comment type="similarity">
    <text evidence="2 12">Belongs to the amiloride-sensitive sodium channel (TC 1.A.6) family.</text>
</comment>